<comment type="caution">
    <text evidence="1">The sequence shown here is derived from an EMBL/GenBank/DDBJ whole genome shotgun (WGS) entry which is preliminary data.</text>
</comment>
<protein>
    <submittedName>
        <fullName evidence="1">5'-methylthioadenosine/S-adenosylhomocysteine nucleosidase</fullName>
    </submittedName>
</protein>
<dbReference type="InterPro" id="IPR027417">
    <property type="entry name" value="P-loop_NTPase"/>
</dbReference>
<dbReference type="SUPFAM" id="SSF52540">
    <property type="entry name" value="P-loop containing nucleoside triphosphate hydrolases"/>
    <property type="match status" value="1"/>
</dbReference>
<dbReference type="Gene3D" id="3.40.50.300">
    <property type="entry name" value="P-loop containing nucleotide triphosphate hydrolases"/>
    <property type="match status" value="1"/>
</dbReference>
<dbReference type="GO" id="GO:0008782">
    <property type="term" value="F:adenosylhomocysteine nucleosidase activity"/>
    <property type="evidence" value="ECO:0007669"/>
    <property type="project" value="TreeGrafter"/>
</dbReference>
<dbReference type="EMBL" id="JEMY01000011">
    <property type="protein sequence ID" value="EXI89980.1"/>
    <property type="molecule type" value="Genomic_DNA"/>
</dbReference>
<dbReference type="PATRIC" id="fig|1454004.3.peg.1215"/>
<gene>
    <name evidence="1" type="ORF">AW11_01162</name>
</gene>
<reference evidence="1" key="1">
    <citation type="submission" date="2014-02" db="EMBL/GenBank/DDBJ databases">
        <title>Expanding our view of genomic diversity in Candidatus Accumulibacter clades.</title>
        <authorList>
            <person name="Skennerton C.T."/>
            <person name="Barr J.J."/>
            <person name="Slater F.R."/>
            <person name="Bond P.L."/>
            <person name="Tyson G.W."/>
        </authorList>
    </citation>
    <scope>NUCLEOTIDE SEQUENCE [LARGE SCALE GENOMIC DNA]</scope>
</reference>
<dbReference type="AlphaFoldDB" id="A0A011QLX7"/>
<dbReference type="eggNOG" id="COG5635">
    <property type="taxonomic scope" value="Bacteria"/>
</dbReference>
<dbReference type="InterPro" id="IPR035994">
    <property type="entry name" value="Nucleoside_phosphorylase_sf"/>
</dbReference>
<dbReference type="PANTHER" id="PTHR46832">
    <property type="entry name" value="5'-METHYLTHIOADENOSINE/S-ADENOSYLHOMOCYSTEINE NUCLEOSIDASE"/>
    <property type="match status" value="1"/>
</dbReference>
<name>A0A011QLX7_ACCRE</name>
<dbReference type="GO" id="GO:0019284">
    <property type="term" value="P:L-methionine salvage from S-adenosylmethionine"/>
    <property type="evidence" value="ECO:0007669"/>
    <property type="project" value="TreeGrafter"/>
</dbReference>
<accession>A0A011QLX7</accession>
<evidence type="ECO:0000313" key="1">
    <source>
        <dbReference type="EMBL" id="EXI89980.1"/>
    </source>
</evidence>
<evidence type="ECO:0000313" key="2">
    <source>
        <dbReference type="Proteomes" id="UP000022141"/>
    </source>
</evidence>
<dbReference type="STRING" id="1454004.AW11_01162"/>
<dbReference type="eggNOG" id="COG0775">
    <property type="taxonomic scope" value="Bacteria"/>
</dbReference>
<dbReference type="SUPFAM" id="SSF53167">
    <property type="entry name" value="Purine and uridine phosphorylases"/>
    <property type="match status" value="1"/>
</dbReference>
<dbReference type="GO" id="GO:0008930">
    <property type="term" value="F:methylthioadenosine nucleosidase activity"/>
    <property type="evidence" value="ECO:0007669"/>
    <property type="project" value="TreeGrafter"/>
</dbReference>
<dbReference type="Proteomes" id="UP000022141">
    <property type="component" value="Unassembled WGS sequence"/>
</dbReference>
<organism evidence="1 2">
    <name type="scientific">Accumulibacter regalis</name>
    <dbReference type="NCBI Taxonomy" id="522306"/>
    <lineage>
        <taxon>Bacteria</taxon>
        <taxon>Pseudomonadati</taxon>
        <taxon>Pseudomonadota</taxon>
        <taxon>Betaproteobacteria</taxon>
        <taxon>Candidatus Accumulibacter</taxon>
    </lineage>
</organism>
<dbReference type="Gene3D" id="3.40.50.1580">
    <property type="entry name" value="Nucleoside phosphorylase domain"/>
    <property type="match status" value="1"/>
</dbReference>
<proteinExistence type="predicted"/>
<dbReference type="GO" id="GO:0005829">
    <property type="term" value="C:cytosol"/>
    <property type="evidence" value="ECO:0007669"/>
    <property type="project" value="TreeGrafter"/>
</dbReference>
<keyword evidence="2" id="KW-1185">Reference proteome</keyword>
<dbReference type="PANTHER" id="PTHR46832:SF1">
    <property type="entry name" value="5'-METHYLTHIOADENOSINE_S-ADENOSYLHOMOCYSTEINE NUCLEOSIDASE"/>
    <property type="match status" value="1"/>
</dbReference>
<dbReference type="GO" id="GO:0009116">
    <property type="term" value="P:nucleoside metabolic process"/>
    <property type="evidence" value="ECO:0007669"/>
    <property type="project" value="InterPro"/>
</dbReference>
<sequence length="983" mass="109553">MDTIDVLIVAALKLEFDAAHDAGLSTRGRSTGIKRWEQKGEDSDSPYLLGTYETGSLPLRIALAYSSRMGGRSVATLAAKLVERLKPKCLAMSGVCAGNPAELNIGDVVFAEMAYEYDEGKQKADEFEPDHRQILALNSWVNAALRMRVDDLPSFGKPSNEERRLWLLERLLAGQDPKKHAAFLRYFPGSRWQRCVDSYSEEGLIVRGVDSVHLTQHGRDTANTNLYFHSLPPKRLPFQLKVGPIASGSAVIKDGVTWESLKRWGVRTVVGLEMEAASVATVAEQADKLLWVVVKGVMDYANPLKDDRYKPFAARASAEVLYRFLSSQVEDIARRRPSVPAVQVSYAVPAYDRGEKRRRMPSAVTMEEKGPWTYLRNQTESLLNKSLLPWTKGGAGAFRLLWPELVVPARVQDLKTLTVQTLRDWLEGHPRPPCTFIIGGPGIGKSTAVRYIFLELADAFLHKKGTTIPFLLHASDLVHSRKETLALAERLSQCGEALVTIVDGLDEVTLADSHNIASECLPTLGEYGTWITTSRDGHYHSHVSAIPGLDESISSLLELQPWSLEDSSAFARGYFQRVGYPDAEQERFVSAITRDPLRGFTENPFQLLLLMYLFISGERLSEVIDNRFGLYSAFYQHWIARELRRGAGELKFNIGEAVVLAHEKLALGAYTKRHSYPFGRVYEALEVDECVRTHPAFAGLLVDAASPLDLKVVKAGFQHQSFLEFLVARTVLSAVMGTSDKVPSVLGEELNVEINAFIRGAFSNLGDGESARIARRARRFYDVLLARCDESSGDGLPRTLEQARSLRAREQIVYFLGRMNGPEATRAVAYVYHADPHRLVRRAAALGAILHGVEDVESEYVARLTEHPAENLLNRSTQLVYFGDVTESIFEFEDDGQLAWHRTRAATFERIGMGDVRSRRLRWWDLATVWSFVSSRGGSLSAEERRTLESSRNEFEPHAGVRSTSALRILDSLLGTPAAATVL</sequence>